<evidence type="ECO:0000313" key="3">
    <source>
        <dbReference type="EMBL" id="HGW94138.1"/>
    </source>
</evidence>
<comment type="caution">
    <text evidence="3">The sequence shown here is derived from an EMBL/GenBank/DDBJ whole genome shotgun (WGS) entry which is preliminary data.</text>
</comment>
<gene>
    <name evidence="3" type="ORF">ENR47_07635</name>
</gene>
<feature type="coiled-coil region" evidence="1">
    <location>
        <begin position="78"/>
        <end position="105"/>
    </location>
</feature>
<keyword evidence="2" id="KW-0732">Signal</keyword>
<name>A0A832M439_9CYAN</name>
<feature type="chain" id="PRO_5032381226" evidence="2">
    <location>
        <begin position="24"/>
        <end position="154"/>
    </location>
</feature>
<keyword evidence="1" id="KW-0175">Coiled coil</keyword>
<dbReference type="EMBL" id="DSRD01000490">
    <property type="protein sequence ID" value="HGW94138.1"/>
    <property type="molecule type" value="Genomic_DNA"/>
</dbReference>
<evidence type="ECO:0000256" key="1">
    <source>
        <dbReference type="SAM" id="Coils"/>
    </source>
</evidence>
<feature type="signal peptide" evidence="2">
    <location>
        <begin position="1"/>
        <end position="23"/>
    </location>
</feature>
<dbReference type="AlphaFoldDB" id="A0A832M439"/>
<organism evidence="3">
    <name type="scientific">Oscillatoriales cyanobacterium SpSt-402</name>
    <dbReference type="NCBI Taxonomy" id="2282168"/>
    <lineage>
        <taxon>Bacteria</taxon>
        <taxon>Bacillati</taxon>
        <taxon>Cyanobacteriota</taxon>
        <taxon>Cyanophyceae</taxon>
        <taxon>Oscillatoriophycideae</taxon>
        <taxon>Oscillatoriales</taxon>
    </lineage>
</organism>
<proteinExistence type="predicted"/>
<sequence length="154" mass="16784">MKRFNFVLALLPLVLTTSCVTRAVREKQAQVCGNLADLNSAIAVVRRISSASTSTVSALKQAETQVTTAFRELKASAKDVQETKLDDLEKAYEELDKAVKDLPDQSTITQARTVIADKITTVESASLQMKSSLRCPSLDSSVTATPKQMSIHIR</sequence>
<dbReference type="PROSITE" id="PS51257">
    <property type="entry name" value="PROKAR_LIPOPROTEIN"/>
    <property type="match status" value="1"/>
</dbReference>
<reference evidence="3" key="1">
    <citation type="journal article" date="2020" name="mSystems">
        <title>Genome- and Community-Level Interaction Insights into Carbon Utilization and Element Cycling Functions of Hydrothermarchaeota in Hydrothermal Sediment.</title>
        <authorList>
            <person name="Zhou Z."/>
            <person name="Liu Y."/>
            <person name="Xu W."/>
            <person name="Pan J."/>
            <person name="Luo Z.H."/>
            <person name="Li M."/>
        </authorList>
    </citation>
    <scope>NUCLEOTIDE SEQUENCE [LARGE SCALE GENOMIC DNA]</scope>
    <source>
        <strain evidence="3">SpSt-402</strain>
    </source>
</reference>
<protein>
    <submittedName>
        <fullName evidence="3">Uncharacterized protein</fullName>
    </submittedName>
</protein>
<evidence type="ECO:0000256" key="2">
    <source>
        <dbReference type="SAM" id="SignalP"/>
    </source>
</evidence>
<accession>A0A832M439</accession>